<organism evidence="3 4">
    <name type="scientific">Pseudonocardia endophytica</name>
    <dbReference type="NCBI Taxonomy" id="401976"/>
    <lineage>
        <taxon>Bacteria</taxon>
        <taxon>Bacillati</taxon>
        <taxon>Actinomycetota</taxon>
        <taxon>Actinomycetes</taxon>
        <taxon>Pseudonocardiales</taxon>
        <taxon>Pseudonocardiaceae</taxon>
        <taxon>Pseudonocardia</taxon>
    </lineage>
</organism>
<evidence type="ECO:0000259" key="2">
    <source>
        <dbReference type="Pfam" id="PF01243"/>
    </source>
</evidence>
<protein>
    <submittedName>
        <fullName evidence="3">PPOX class probable F420-dependent enzyme</fullName>
    </submittedName>
</protein>
<keyword evidence="1" id="KW-0560">Oxidoreductase</keyword>
<gene>
    <name evidence="3" type="ORF">EV378_6552</name>
</gene>
<keyword evidence="4" id="KW-1185">Reference proteome</keyword>
<proteinExistence type="predicted"/>
<dbReference type="InterPro" id="IPR052019">
    <property type="entry name" value="F420H2_bilvrd_red/Heme_oxyg"/>
</dbReference>
<dbReference type="GO" id="GO:0070967">
    <property type="term" value="F:coenzyme F420 binding"/>
    <property type="evidence" value="ECO:0007669"/>
    <property type="project" value="TreeGrafter"/>
</dbReference>
<evidence type="ECO:0000313" key="3">
    <source>
        <dbReference type="EMBL" id="TCK22546.1"/>
    </source>
</evidence>
<dbReference type="GO" id="GO:0016627">
    <property type="term" value="F:oxidoreductase activity, acting on the CH-CH group of donors"/>
    <property type="evidence" value="ECO:0007669"/>
    <property type="project" value="TreeGrafter"/>
</dbReference>
<evidence type="ECO:0000256" key="1">
    <source>
        <dbReference type="ARBA" id="ARBA00023002"/>
    </source>
</evidence>
<dbReference type="AlphaFoldDB" id="A0A4V2PHY7"/>
<name>A0A4V2PHY7_PSEEN</name>
<dbReference type="Pfam" id="PF01243">
    <property type="entry name" value="PNPOx_N"/>
    <property type="match status" value="1"/>
</dbReference>
<dbReference type="SUPFAM" id="SSF50475">
    <property type="entry name" value="FMN-binding split barrel"/>
    <property type="match status" value="1"/>
</dbReference>
<accession>A0A4V2PHY7</accession>
<dbReference type="InterPro" id="IPR012349">
    <property type="entry name" value="Split_barrel_FMN-bd"/>
</dbReference>
<dbReference type="GO" id="GO:0005829">
    <property type="term" value="C:cytosol"/>
    <property type="evidence" value="ECO:0007669"/>
    <property type="project" value="TreeGrafter"/>
</dbReference>
<dbReference type="InterPro" id="IPR019920">
    <property type="entry name" value="F420-binding_dom_put"/>
</dbReference>
<dbReference type="Gene3D" id="2.30.110.10">
    <property type="entry name" value="Electron Transport, Fmn-binding Protein, Chain A"/>
    <property type="match status" value="1"/>
</dbReference>
<comment type="caution">
    <text evidence="3">The sequence shown here is derived from an EMBL/GenBank/DDBJ whole genome shotgun (WGS) entry which is preliminary data.</text>
</comment>
<dbReference type="PANTHER" id="PTHR35176">
    <property type="entry name" value="HEME OXYGENASE HI_0854-RELATED"/>
    <property type="match status" value="1"/>
</dbReference>
<reference evidence="3 4" key="1">
    <citation type="submission" date="2019-03" db="EMBL/GenBank/DDBJ databases">
        <title>Sequencing the genomes of 1000 actinobacteria strains.</title>
        <authorList>
            <person name="Klenk H.-P."/>
        </authorList>
    </citation>
    <scope>NUCLEOTIDE SEQUENCE [LARGE SCALE GENOMIC DNA]</scope>
    <source>
        <strain evidence="3 4">DSM 44969</strain>
    </source>
</reference>
<dbReference type="InterPro" id="IPR011576">
    <property type="entry name" value="Pyridox_Oxase_N"/>
</dbReference>
<dbReference type="Proteomes" id="UP000295560">
    <property type="component" value="Unassembled WGS sequence"/>
</dbReference>
<dbReference type="NCBIfam" id="TIGR03618">
    <property type="entry name" value="Rv1155_F420"/>
    <property type="match status" value="1"/>
</dbReference>
<feature type="domain" description="Pyridoxamine 5'-phosphate oxidase N-terminal" evidence="2">
    <location>
        <begin position="12"/>
        <end position="107"/>
    </location>
</feature>
<dbReference type="EMBL" id="SMFZ01000002">
    <property type="protein sequence ID" value="TCK22546.1"/>
    <property type="molecule type" value="Genomic_DNA"/>
</dbReference>
<dbReference type="PANTHER" id="PTHR35176:SF6">
    <property type="entry name" value="HEME OXYGENASE HI_0854-RELATED"/>
    <property type="match status" value="1"/>
</dbReference>
<sequence length="144" mass="15793">MTGSTLCEVEIPPELCAVVESGPLVHLTTINADGSPQVSVVWTGFDGDDLVTAHLPRHLKVRNMERDPRVVLSFLAPREEGVFLQPYAVLRARATVEPSDRAWDVLDRLAKVYMSPDATFPAPRADGFIVRYGVEKIGGVGHWA</sequence>
<evidence type="ECO:0000313" key="4">
    <source>
        <dbReference type="Proteomes" id="UP000295560"/>
    </source>
</evidence>